<evidence type="ECO:0000256" key="1">
    <source>
        <dbReference type="SAM" id="Phobius"/>
    </source>
</evidence>
<feature type="transmembrane region" description="Helical" evidence="1">
    <location>
        <begin position="109"/>
        <end position="127"/>
    </location>
</feature>
<dbReference type="GO" id="GO:0016787">
    <property type="term" value="F:hydrolase activity"/>
    <property type="evidence" value="ECO:0007669"/>
    <property type="project" value="UniProtKB-KW"/>
</dbReference>
<keyword evidence="2" id="KW-0378">Hydrolase</keyword>
<evidence type="ECO:0000313" key="3">
    <source>
        <dbReference type="Proteomes" id="UP001319861"/>
    </source>
</evidence>
<protein>
    <submittedName>
        <fullName evidence="2">Metal-dependent hydrolase</fullName>
    </submittedName>
</protein>
<dbReference type="InterPro" id="IPR007404">
    <property type="entry name" value="YdjM-like"/>
</dbReference>
<feature type="transmembrane region" description="Helical" evidence="1">
    <location>
        <begin position="133"/>
        <end position="157"/>
    </location>
</feature>
<keyword evidence="1" id="KW-1133">Transmembrane helix</keyword>
<proteinExistence type="predicted"/>
<feature type="transmembrane region" description="Helical" evidence="1">
    <location>
        <begin position="164"/>
        <end position="180"/>
    </location>
</feature>
<keyword evidence="3" id="KW-1185">Reference proteome</keyword>
<accession>A0ABN6FEF1</accession>
<keyword evidence="1" id="KW-0812">Transmembrane</keyword>
<keyword evidence="1" id="KW-0472">Membrane</keyword>
<feature type="transmembrane region" description="Helical" evidence="1">
    <location>
        <begin position="253"/>
        <end position="272"/>
    </location>
</feature>
<organism evidence="2 3">
    <name type="scientific">Sinomonas cyclohexanicum</name>
    <name type="common">Corynebacterium cyclohexanicum</name>
    <dbReference type="NCBI Taxonomy" id="322009"/>
    <lineage>
        <taxon>Bacteria</taxon>
        <taxon>Bacillati</taxon>
        <taxon>Actinomycetota</taxon>
        <taxon>Actinomycetes</taxon>
        <taxon>Micrococcales</taxon>
        <taxon>Micrococcaceae</taxon>
        <taxon>Sinomonas</taxon>
    </lineage>
</organism>
<dbReference type="EMBL" id="AP024525">
    <property type="protein sequence ID" value="BCT74989.1"/>
    <property type="molecule type" value="Genomic_DNA"/>
</dbReference>
<name>A0ABN6FEF1_SINCY</name>
<feature type="transmembrane region" description="Helical" evidence="1">
    <location>
        <begin position="186"/>
        <end position="213"/>
    </location>
</feature>
<dbReference type="Pfam" id="PF04307">
    <property type="entry name" value="YdjM"/>
    <property type="match status" value="2"/>
</dbReference>
<evidence type="ECO:0000313" key="2">
    <source>
        <dbReference type="EMBL" id="BCT74989.1"/>
    </source>
</evidence>
<reference evidence="2 3" key="1">
    <citation type="journal article" date="2021" name="J. Biosci. Bioeng.">
        <title>Identification and characterization of a chc gene cluster responsible for the aromatization pathway of cyclohexanecarboxylate degradation in Sinomonas cyclohexanicum ATCC 51369.</title>
        <authorList>
            <person name="Yamamoto T."/>
            <person name="Hasegawa Y."/>
            <person name="Lau P.C.K."/>
            <person name="Iwaki H."/>
        </authorList>
    </citation>
    <scope>NUCLEOTIDE SEQUENCE [LARGE SCALE GENOMIC DNA]</scope>
    <source>
        <strain evidence="2 3">ATCC 51369</strain>
    </source>
</reference>
<feature type="transmembrane region" description="Helical" evidence="1">
    <location>
        <begin position="47"/>
        <end position="70"/>
    </location>
</feature>
<dbReference type="RefSeq" id="WP_229231766.1">
    <property type="nucleotide sequence ID" value="NZ_AP024525.1"/>
</dbReference>
<dbReference type="Proteomes" id="UP001319861">
    <property type="component" value="Chromosome"/>
</dbReference>
<gene>
    <name evidence="2" type="ORF">SCMU_08310</name>
</gene>
<sequence>MMGPHHAACGAAAWVALTTRVHFDLTFITSMLPPGLGVGPIAFDLGWPLFEATPVGIVVGALVTAGAALLPDADHRSATIAQSLPPVSNAVCASIGAIAGGHRNGTHSLVGIAGFVALAWFAGHWTIETPLWGTVYLGAGLVSLLLVSFAAKVLGILPDGVQKLPWILSVPLAAFVALYAPDEQDWFPLAVGIGCAVHIAGDLLTTGGCNLIWPFRVRRPTFMHRTPIIRTVWRRGGHVCLPILGDAGSWREWLMLVPVSVYAVIGVGTSLVDLGRSGFLWASALWGIASR</sequence>